<proteinExistence type="predicted"/>
<feature type="transmembrane region" description="Helical" evidence="1">
    <location>
        <begin position="345"/>
        <end position="366"/>
    </location>
</feature>
<feature type="transmembrane region" description="Helical" evidence="1">
    <location>
        <begin position="283"/>
        <end position="303"/>
    </location>
</feature>
<feature type="transmembrane region" description="Helical" evidence="1">
    <location>
        <begin position="378"/>
        <end position="398"/>
    </location>
</feature>
<feature type="transmembrane region" description="Helical" evidence="1">
    <location>
        <begin position="163"/>
        <end position="183"/>
    </location>
</feature>
<keyword evidence="1" id="KW-0812">Transmembrane</keyword>
<dbReference type="GO" id="GO:0022857">
    <property type="term" value="F:transmembrane transporter activity"/>
    <property type="evidence" value="ECO:0007669"/>
    <property type="project" value="InterPro"/>
</dbReference>
<dbReference type="Pfam" id="PF07690">
    <property type="entry name" value="MFS_1"/>
    <property type="match status" value="1"/>
</dbReference>
<name>A0A6J7E261_9ZZZZ</name>
<feature type="transmembrane region" description="Helical" evidence="1">
    <location>
        <begin position="136"/>
        <end position="157"/>
    </location>
</feature>
<feature type="transmembrane region" description="Helical" evidence="1">
    <location>
        <begin position="309"/>
        <end position="333"/>
    </location>
</feature>
<keyword evidence="1" id="KW-1133">Transmembrane helix</keyword>
<feature type="transmembrane region" description="Helical" evidence="1">
    <location>
        <begin position="105"/>
        <end position="124"/>
    </location>
</feature>
<dbReference type="CDD" id="cd06174">
    <property type="entry name" value="MFS"/>
    <property type="match status" value="1"/>
</dbReference>
<dbReference type="EMBL" id="CAFBLS010000095">
    <property type="protein sequence ID" value="CAB4874609.1"/>
    <property type="molecule type" value="Genomic_DNA"/>
</dbReference>
<dbReference type="Gene3D" id="1.20.1250.20">
    <property type="entry name" value="MFS general substrate transporter like domains"/>
    <property type="match status" value="2"/>
</dbReference>
<evidence type="ECO:0000313" key="2">
    <source>
        <dbReference type="EMBL" id="CAB4874609.1"/>
    </source>
</evidence>
<feature type="transmembrane region" description="Helical" evidence="1">
    <location>
        <begin position="213"/>
        <end position="241"/>
    </location>
</feature>
<dbReference type="InterPro" id="IPR036259">
    <property type="entry name" value="MFS_trans_sf"/>
</dbReference>
<feature type="transmembrane region" description="Helical" evidence="1">
    <location>
        <begin position="43"/>
        <end position="62"/>
    </location>
</feature>
<feature type="transmembrane region" description="Helical" evidence="1">
    <location>
        <begin position="253"/>
        <end position="276"/>
    </location>
</feature>
<organism evidence="2">
    <name type="scientific">freshwater metagenome</name>
    <dbReference type="NCBI Taxonomy" id="449393"/>
    <lineage>
        <taxon>unclassified sequences</taxon>
        <taxon>metagenomes</taxon>
        <taxon>ecological metagenomes</taxon>
    </lineage>
</organism>
<protein>
    <submittedName>
        <fullName evidence="2">Unannotated protein</fullName>
    </submittedName>
</protein>
<evidence type="ECO:0000256" key="1">
    <source>
        <dbReference type="SAM" id="Phobius"/>
    </source>
</evidence>
<accession>A0A6J7E261</accession>
<gene>
    <name evidence="2" type="ORF">UFOPK3402_00884</name>
</gene>
<dbReference type="PANTHER" id="PTHR23528:SF1">
    <property type="entry name" value="MAJOR FACILITATOR SUPERFAMILY (MFS) PROFILE DOMAIN-CONTAINING PROTEIN"/>
    <property type="match status" value="1"/>
</dbReference>
<keyword evidence="1" id="KW-0472">Membrane</keyword>
<feature type="transmembrane region" description="Helical" evidence="1">
    <location>
        <begin position="12"/>
        <end position="31"/>
    </location>
</feature>
<dbReference type="PANTHER" id="PTHR23528">
    <property type="match status" value="1"/>
</dbReference>
<reference evidence="2" key="1">
    <citation type="submission" date="2020-05" db="EMBL/GenBank/DDBJ databases">
        <authorList>
            <person name="Chiriac C."/>
            <person name="Salcher M."/>
            <person name="Ghai R."/>
            <person name="Kavagutti S V."/>
        </authorList>
    </citation>
    <scope>NUCLEOTIDE SEQUENCE</scope>
</reference>
<dbReference type="InterPro" id="IPR011701">
    <property type="entry name" value="MFS"/>
</dbReference>
<feature type="transmembrane region" description="Helical" evidence="1">
    <location>
        <begin position="83"/>
        <end position="99"/>
    </location>
</feature>
<dbReference type="SUPFAM" id="SSF103473">
    <property type="entry name" value="MFS general substrate transporter"/>
    <property type="match status" value="1"/>
</dbReference>
<sequence>MQLLTPEGKVVLGVTGGWLAIMAPAVVTLALRLREFNASGVPATYALILALGWLTMILALIVSGSWGDTAQRRFSTRRSQARIAVPLIAAGGVLLAIAPSPAWLATAWVAVQIPSAIIITTALADGGRTVAPDRRGLTSGLVGAAPIMALLFGGIAVRVLGDSLTWAFVIPALVGALVAAPLMHAGAPSGLSPEANEDQAISQWPSKRSRTSLWMAFLVGSFLLACSTSTTNGFLVTFVQYVTAVSPDEISDLSSLAVIIAAILAAAASVTAGALTDGKAVSIRLWILACALCSVALAALLAAPTATTVLIAASVFGIAFGAANGVEFTVVLLVRRERERLGRDFGLFTALTSAPYVLVPIVAAALLSERPAEAMVRLFALACVTAAMGALVVSTVVIRQSRRVRPVAEFAEPAISIN</sequence>
<dbReference type="AlphaFoldDB" id="A0A6J7E261"/>